<evidence type="ECO:0000256" key="6">
    <source>
        <dbReference type="ARBA" id="ARBA00023136"/>
    </source>
</evidence>
<evidence type="ECO:0000256" key="7">
    <source>
        <dbReference type="SAM" id="Phobius"/>
    </source>
</evidence>
<name>A0AAD2AEI5_9LAMI</name>
<accession>A0AAD2AEI5</accession>
<keyword evidence="6 7" id="KW-0472">Membrane</keyword>
<feature type="transmembrane region" description="Helical" evidence="7">
    <location>
        <begin position="204"/>
        <end position="223"/>
    </location>
</feature>
<feature type="transmembrane region" description="Helical" evidence="7">
    <location>
        <begin position="108"/>
        <end position="129"/>
    </location>
</feature>
<gene>
    <name evidence="9" type="ORF">FPE_LOCUS34050</name>
</gene>
<dbReference type="Proteomes" id="UP000834106">
    <property type="component" value="Chromosome 22"/>
</dbReference>
<dbReference type="GO" id="GO:0016020">
    <property type="term" value="C:membrane"/>
    <property type="evidence" value="ECO:0007669"/>
    <property type="project" value="UniProtKB-SubCell"/>
</dbReference>
<dbReference type="GO" id="GO:0006865">
    <property type="term" value="P:amino acid transport"/>
    <property type="evidence" value="ECO:0007669"/>
    <property type="project" value="UniProtKB-KW"/>
</dbReference>
<evidence type="ECO:0000256" key="1">
    <source>
        <dbReference type="ARBA" id="ARBA00004370"/>
    </source>
</evidence>
<evidence type="ECO:0000256" key="5">
    <source>
        <dbReference type="ARBA" id="ARBA00022989"/>
    </source>
</evidence>
<feature type="domain" description="Amino acid transporter transmembrane" evidence="8">
    <location>
        <begin position="144"/>
        <end position="217"/>
    </location>
</feature>
<comment type="subcellular location">
    <subcellularLocation>
        <location evidence="1">Membrane</location>
    </subcellularLocation>
</comment>
<dbReference type="AlphaFoldDB" id="A0AAD2AEI5"/>
<dbReference type="EMBL" id="OU503057">
    <property type="protein sequence ID" value="CAI9786620.1"/>
    <property type="molecule type" value="Genomic_DNA"/>
</dbReference>
<proteinExistence type="predicted"/>
<protein>
    <recommendedName>
        <fullName evidence="8">Amino acid transporter transmembrane domain-containing protein</fullName>
    </recommendedName>
</protein>
<feature type="transmembrane region" description="Helical" evidence="7">
    <location>
        <begin position="164"/>
        <end position="183"/>
    </location>
</feature>
<sequence length="285" mass="30965">MSANESHNHHQIFDVSINVPPQIGSKCFDDDGRLKRTGTIWTASAHIITAVIGSGVLSLAWATAQLGWIAACYRCGDPDNGERNYTYMEAVRANLGGFQVKVCGAIQYLNLFGVAIGYTIAASISMMAIERSNCLGIAKVAETGKIRGSLTGISIGTVTEMDKIWRSFQALGAIAFAYSYSLILIEIQDTIKSPPSQYKTMKKATLLSVAIFITFTAIPVEGVNPTPQNHNSNIVSMPYSTTCERGFEEGHMQGPQGDMEDDIDFNDSENDISPGDNDMLFEKNV</sequence>
<keyword evidence="4" id="KW-0029">Amino-acid transport</keyword>
<evidence type="ECO:0000256" key="4">
    <source>
        <dbReference type="ARBA" id="ARBA00022970"/>
    </source>
</evidence>
<evidence type="ECO:0000256" key="2">
    <source>
        <dbReference type="ARBA" id="ARBA00022448"/>
    </source>
</evidence>
<keyword evidence="2" id="KW-0813">Transport</keyword>
<organism evidence="9 10">
    <name type="scientific">Fraxinus pennsylvanica</name>
    <dbReference type="NCBI Taxonomy" id="56036"/>
    <lineage>
        <taxon>Eukaryota</taxon>
        <taxon>Viridiplantae</taxon>
        <taxon>Streptophyta</taxon>
        <taxon>Embryophyta</taxon>
        <taxon>Tracheophyta</taxon>
        <taxon>Spermatophyta</taxon>
        <taxon>Magnoliopsida</taxon>
        <taxon>eudicotyledons</taxon>
        <taxon>Gunneridae</taxon>
        <taxon>Pentapetalae</taxon>
        <taxon>asterids</taxon>
        <taxon>lamiids</taxon>
        <taxon>Lamiales</taxon>
        <taxon>Oleaceae</taxon>
        <taxon>Oleeae</taxon>
        <taxon>Fraxinus</taxon>
    </lineage>
</organism>
<evidence type="ECO:0000256" key="3">
    <source>
        <dbReference type="ARBA" id="ARBA00022692"/>
    </source>
</evidence>
<dbReference type="PANTHER" id="PTHR48017">
    <property type="entry name" value="OS05G0424000 PROTEIN-RELATED"/>
    <property type="match status" value="1"/>
</dbReference>
<dbReference type="Pfam" id="PF01490">
    <property type="entry name" value="Aa_trans"/>
    <property type="match status" value="2"/>
</dbReference>
<dbReference type="InterPro" id="IPR013057">
    <property type="entry name" value="AA_transpt_TM"/>
</dbReference>
<evidence type="ECO:0000313" key="9">
    <source>
        <dbReference type="EMBL" id="CAI9786620.1"/>
    </source>
</evidence>
<evidence type="ECO:0000259" key="8">
    <source>
        <dbReference type="Pfam" id="PF01490"/>
    </source>
</evidence>
<keyword evidence="10" id="KW-1185">Reference proteome</keyword>
<reference evidence="9" key="1">
    <citation type="submission" date="2023-05" db="EMBL/GenBank/DDBJ databases">
        <authorList>
            <person name="Huff M."/>
        </authorList>
    </citation>
    <scope>NUCLEOTIDE SEQUENCE</scope>
</reference>
<evidence type="ECO:0000313" key="10">
    <source>
        <dbReference type="Proteomes" id="UP000834106"/>
    </source>
</evidence>
<keyword evidence="3 7" id="KW-0812">Transmembrane</keyword>
<keyword evidence="5 7" id="KW-1133">Transmembrane helix</keyword>
<feature type="domain" description="Amino acid transporter transmembrane" evidence="8">
    <location>
        <begin position="36"/>
        <end position="134"/>
    </location>
</feature>